<organism evidence="2 3">
    <name type="scientific">Trichinella britovi</name>
    <name type="common">Parasitic roundworm</name>
    <dbReference type="NCBI Taxonomy" id="45882"/>
    <lineage>
        <taxon>Eukaryota</taxon>
        <taxon>Metazoa</taxon>
        <taxon>Ecdysozoa</taxon>
        <taxon>Nematoda</taxon>
        <taxon>Enoplea</taxon>
        <taxon>Dorylaimia</taxon>
        <taxon>Trichinellida</taxon>
        <taxon>Trichinellidae</taxon>
        <taxon>Trichinella</taxon>
    </lineage>
</organism>
<gene>
    <name evidence="2" type="ORF">T03_9739</name>
</gene>
<proteinExistence type="predicted"/>
<dbReference type="Proteomes" id="UP000054653">
    <property type="component" value="Unassembled WGS sequence"/>
</dbReference>
<feature type="region of interest" description="Disordered" evidence="1">
    <location>
        <begin position="1"/>
        <end position="25"/>
    </location>
</feature>
<accession>A0A0V1C6U0</accession>
<feature type="region of interest" description="Disordered" evidence="1">
    <location>
        <begin position="42"/>
        <end position="78"/>
    </location>
</feature>
<evidence type="ECO:0000256" key="1">
    <source>
        <dbReference type="SAM" id="MobiDB-lite"/>
    </source>
</evidence>
<comment type="caution">
    <text evidence="2">The sequence shown here is derived from an EMBL/GenBank/DDBJ whole genome shotgun (WGS) entry which is preliminary data.</text>
</comment>
<sequence length="108" mass="11311">MSRKRRFSSSQEMSRGDPGGNNSLRTAIFTDSLALVACSEDGTPVTTKKSSIDSSHSTGSISGENDVGGPKQAFPIPLTTISRTGPHCNEPLSRAGSFLALTGLLLRS</sequence>
<keyword evidence="3" id="KW-1185">Reference proteome</keyword>
<name>A0A0V1C6U0_TRIBR</name>
<reference evidence="2 3" key="1">
    <citation type="submission" date="2015-01" db="EMBL/GenBank/DDBJ databases">
        <title>Evolution of Trichinella species and genotypes.</title>
        <authorList>
            <person name="Korhonen P.K."/>
            <person name="Edoardo P."/>
            <person name="Giuseppe L.R."/>
            <person name="Gasser R.B."/>
        </authorList>
    </citation>
    <scope>NUCLEOTIDE SEQUENCE [LARGE SCALE GENOMIC DNA]</scope>
    <source>
        <strain evidence="2">ISS120</strain>
    </source>
</reference>
<feature type="compositionally biased region" description="Low complexity" evidence="1">
    <location>
        <begin position="47"/>
        <end position="63"/>
    </location>
</feature>
<dbReference type="EMBL" id="JYDI01000496">
    <property type="protein sequence ID" value="KRY44718.1"/>
    <property type="molecule type" value="Genomic_DNA"/>
</dbReference>
<protein>
    <submittedName>
        <fullName evidence="2">Uncharacterized protein</fullName>
    </submittedName>
</protein>
<evidence type="ECO:0000313" key="3">
    <source>
        <dbReference type="Proteomes" id="UP000054653"/>
    </source>
</evidence>
<dbReference type="AlphaFoldDB" id="A0A0V1C6U0"/>
<evidence type="ECO:0000313" key="2">
    <source>
        <dbReference type="EMBL" id="KRY44718.1"/>
    </source>
</evidence>